<reference evidence="5 6" key="1">
    <citation type="journal article" date="2016" name="Nat. Commun.">
        <title>Thousands of microbial genomes shed light on interconnected biogeochemical processes in an aquifer system.</title>
        <authorList>
            <person name="Anantharaman K."/>
            <person name="Brown C.T."/>
            <person name="Hug L.A."/>
            <person name="Sharon I."/>
            <person name="Castelle C.J."/>
            <person name="Probst A.J."/>
            <person name="Thomas B.C."/>
            <person name="Singh A."/>
            <person name="Wilkins M.J."/>
            <person name="Karaoz U."/>
            <person name="Brodie E.L."/>
            <person name="Williams K.H."/>
            <person name="Hubbard S.S."/>
            <person name="Banfield J.F."/>
        </authorList>
    </citation>
    <scope>NUCLEOTIDE SEQUENCE [LARGE SCALE GENOMIC DNA]</scope>
</reference>
<dbReference type="GO" id="GO:0004476">
    <property type="term" value="F:mannose-6-phosphate isomerase activity"/>
    <property type="evidence" value="ECO:0007669"/>
    <property type="project" value="InterPro"/>
</dbReference>
<dbReference type="Pfam" id="PF10432">
    <property type="entry name" value="bact-PGI_C"/>
    <property type="match status" value="1"/>
</dbReference>
<dbReference type="PROSITE" id="PS51464">
    <property type="entry name" value="SIS"/>
    <property type="match status" value="1"/>
</dbReference>
<dbReference type="CDD" id="cd05637">
    <property type="entry name" value="SIS_PGI_PMI_2"/>
    <property type="match status" value="1"/>
</dbReference>
<dbReference type="SUPFAM" id="SSF53697">
    <property type="entry name" value="SIS domain"/>
    <property type="match status" value="1"/>
</dbReference>
<sequence length="338" mass="37050">MAMDSSIRRLAEQFAYKPEVVYKEELHRAQDFFVFGMGGSAMAADLLALWNPTLRIRTRRDYGLPKNVTAAEKRDALFIMSSYSGNTEEVTGRVEDGVEGAFQEALAAGVHMAAIAVGGQLIGLAKQHGIPYVQMPDMGMQPRAATGLSLLGLAALMGLEDAAREASALATSLRPLELEAQGKALAAKLRGHVPIFYASDDNWRIAEVGKIKFNETGKVPAFWNRFPELNHNEMTGFDVADSSRALSVNMHFVFLRSQADHKRVQKRMEVTEKLLVGRGLPVDYVDFPADGGGASGASRMLAMFSVLTILDWAAFYTAENYGVESEEVPMVEELKKLL</sequence>
<dbReference type="Gene3D" id="3.40.50.10490">
    <property type="entry name" value="Glucose-6-phosphate isomerase like protein, domain 1"/>
    <property type="match status" value="2"/>
</dbReference>
<dbReference type="InterPro" id="IPR019490">
    <property type="entry name" value="Glu6P/Mann6P_isomerase_C"/>
</dbReference>
<evidence type="ECO:0000256" key="3">
    <source>
        <dbReference type="SAM" id="Phobius"/>
    </source>
</evidence>
<dbReference type="GO" id="GO:0097367">
    <property type="term" value="F:carbohydrate derivative binding"/>
    <property type="evidence" value="ECO:0007669"/>
    <property type="project" value="InterPro"/>
</dbReference>
<feature type="transmembrane region" description="Helical" evidence="3">
    <location>
        <begin position="32"/>
        <end position="50"/>
    </location>
</feature>
<comment type="similarity">
    <text evidence="1">Belongs to the PGI/PMI family.</text>
</comment>
<evidence type="ECO:0000313" key="5">
    <source>
        <dbReference type="EMBL" id="OGY82648.1"/>
    </source>
</evidence>
<gene>
    <name evidence="5" type="ORF">A3F54_00255</name>
</gene>
<dbReference type="AlphaFoldDB" id="A0A1G2B0G1"/>
<dbReference type="InterPro" id="IPR001347">
    <property type="entry name" value="SIS_dom"/>
</dbReference>
<organism evidence="5 6">
    <name type="scientific">Candidatus Kerfeldbacteria bacterium RIFCSPHIGHO2_12_FULL_48_17</name>
    <dbReference type="NCBI Taxonomy" id="1798542"/>
    <lineage>
        <taxon>Bacteria</taxon>
        <taxon>Candidatus Kerfeldiibacteriota</taxon>
    </lineage>
</organism>
<dbReference type="GO" id="GO:0004347">
    <property type="term" value="F:glucose-6-phosphate isomerase activity"/>
    <property type="evidence" value="ECO:0007669"/>
    <property type="project" value="InterPro"/>
</dbReference>
<dbReference type="Proteomes" id="UP000176952">
    <property type="component" value="Unassembled WGS sequence"/>
</dbReference>
<evidence type="ECO:0000313" key="6">
    <source>
        <dbReference type="Proteomes" id="UP000176952"/>
    </source>
</evidence>
<feature type="domain" description="SIS" evidence="4">
    <location>
        <begin position="22"/>
        <end position="166"/>
    </location>
</feature>
<keyword evidence="2" id="KW-0413">Isomerase</keyword>
<dbReference type="STRING" id="1798542.A3F54_00255"/>
<dbReference type="GO" id="GO:0005975">
    <property type="term" value="P:carbohydrate metabolic process"/>
    <property type="evidence" value="ECO:0007669"/>
    <property type="project" value="InterPro"/>
</dbReference>
<evidence type="ECO:0000259" key="4">
    <source>
        <dbReference type="PROSITE" id="PS51464"/>
    </source>
</evidence>
<evidence type="ECO:0000256" key="2">
    <source>
        <dbReference type="ARBA" id="ARBA00023235"/>
    </source>
</evidence>
<proteinExistence type="inferred from homology"/>
<dbReference type="EMBL" id="MHKD01000027">
    <property type="protein sequence ID" value="OGY82648.1"/>
    <property type="molecule type" value="Genomic_DNA"/>
</dbReference>
<keyword evidence="3" id="KW-1133">Transmembrane helix</keyword>
<comment type="caution">
    <text evidence="5">The sequence shown here is derived from an EMBL/GenBank/DDBJ whole genome shotgun (WGS) entry which is preliminary data.</text>
</comment>
<name>A0A1G2B0G1_9BACT</name>
<keyword evidence="3" id="KW-0472">Membrane</keyword>
<evidence type="ECO:0000256" key="1">
    <source>
        <dbReference type="ARBA" id="ARBA00010523"/>
    </source>
</evidence>
<dbReference type="InterPro" id="IPR046348">
    <property type="entry name" value="SIS_dom_sf"/>
</dbReference>
<keyword evidence="3" id="KW-0812">Transmembrane</keyword>
<accession>A0A1G2B0G1</accession>
<protein>
    <recommendedName>
        <fullName evidence="4">SIS domain-containing protein</fullName>
    </recommendedName>
</protein>
<dbReference type="GO" id="GO:1901135">
    <property type="term" value="P:carbohydrate derivative metabolic process"/>
    <property type="evidence" value="ECO:0007669"/>
    <property type="project" value="InterPro"/>
</dbReference>